<evidence type="ECO:0000256" key="1">
    <source>
        <dbReference type="ARBA" id="ARBA00022723"/>
    </source>
</evidence>
<protein>
    <submittedName>
        <fullName evidence="8">Zinc finger protein</fullName>
    </submittedName>
</protein>
<keyword evidence="2 4" id="KW-0863">Zinc-finger</keyword>
<dbReference type="GeneID" id="101739895"/>
<feature type="zinc finger region" description="C3H1-type" evidence="4">
    <location>
        <begin position="79"/>
        <end position="106"/>
    </location>
</feature>
<dbReference type="InterPro" id="IPR051412">
    <property type="entry name" value="Formin_Homology_Diaphanous_sf"/>
</dbReference>
<dbReference type="PROSITE" id="PS50103">
    <property type="entry name" value="ZF_C3H1"/>
    <property type="match status" value="2"/>
</dbReference>
<feature type="compositionally biased region" description="Pro residues" evidence="6">
    <location>
        <begin position="251"/>
        <end position="261"/>
    </location>
</feature>
<dbReference type="InterPro" id="IPR000571">
    <property type="entry name" value="Znf_CCCH"/>
</dbReference>
<dbReference type="GO" id="GO:0005884">
    <property type="term" value="C:actin filament"/>
    <property type="evidence" value="ECO:0007669"/>
    <property type="project" value="TreeGrafter"/>
</dbReference>
<evidence type="ECO:0000256" key="5">
    <source>
        <dbReference type="SAM" id="Coils"/>
    </source>
</evidence>
<evidence type="ECO:0000313" key="9">
    <source>
        <dbReference type="EnsemblMetazoa" id="NP_001296506.1"/>
    </source>
</evidence>
<dbReference type="RefSeq" id="NP_001296506.1">
    <property type="nucleotide sequence ID" value="NM_001309577.1"/>
</dbReference>
<keyword evidence="5" id="KW-0175">Coiled coil</keyword>
<reference evidence="9" key="3">
    <citation type="submission" date="2022-06" db="UniProtKB">
        <authorList>
            <consortium name="EnsemblMetazoa"/>
        </authorList>
    </citation>
    <scope>IDENTIFICATION</scope>
    <source>
        <strain evidence="9">p50T (Dazao)</strain>
    </source>
</reference>
<gene>
    <name evidence="8" type="primary">Masc</name>
    <name evidence="9" type="synonym">101739895</name>
</gene>
<feature type="region of interest" description="Disordered" evidence="6">
    <location>
        <begin position="242"/>
        <end position="261"/>
    </location>
</feature>
<accession>A0A024FSH6</accession>
<dbReference type="KEGG" id="bmor:101739895"/>
<evidence type="ECO:0000256" key="2">
    <source>
        <dbReference type="ARBA" id="ARBA00022771"/>
    </source>
</evidence>
<evidence type="ECO:0000256" key="4">
    <source>
        <dbReference type="PROSITE-ProRule" id="PRU00723"/>
    </source>
</evidence>
<dbReference type="GO" id="GO:0030041">
    <property type="term" value="P:actin filament polymerization"/>
    <property type="evidence" value="ECO:0007669"/>
    <property type="project" value="TreeGrafter"/>
</dbReference>
<evidence type="ECO:0000313" key="8">
    <source>
        <dbReference type="EMBL" id="BAO79517.1"/>
    </source>
</evidence>
<dbReference type="PANTHER" id="PTHR45691:SF4">
    <property type="entry name" value="PROTEIN DIAPHANOUS HOMOLOG 1"/>
    <property type="match status" value="1"/>
</dbReference>
<feature type="compositionally biased region" description="Polar residues" evidence="6">
    <location>
        <begin position="12"/>
        <end position="25"/>
    </location>
</feature>
<keyword evidence="3 4" id="KW-0862">Zinc</keyword>
<evidence type="ECO:0000259" key="7">
    <source>
        <dbReference type="PROSITE" id="PS50103"/>
    </source>
</evidence>
<dbReference type="Proteomes" id="UP000005204">
    <property type="component" value="Unassembled WGS sequence"/>
</dbReference>
<dbReference type="SMART" id="SM00356">
    <property type="entry name" value="ZnF_C3H1"/>
    <property type="match status" value="2"/>
</dbReference>
<reference evidence="8" key="2">
    <citation type="journal article" date="2014" name="Nature">
        <title>A single female-specific piRNA is the primary determiner of sex in the silkworm.</title>
        <authorList>
            <person name="Kiuchi T."/>
            <person name="Koga H."/>
            <person name="Kawamoto M."/>
            <person name="Shoji K."/>
            <person name="Sakai H."/>
            <person name="Arai Y."/>
            <person name="Ishihara G."/>
            <person name="Kawaoka S."/>
            <person name="Sugano S."/>
            <person name="Shimada T."/>
            <person name="Suzuki Y."/>
            <person name="Suzuki M.G."/>
            <person name="Katsuma S."/>
        </authorList>
    </citation>
    <scope>NUCLEOTIDE SEQUENCE</scope>
    <source>
        <strain evidence="8">P50T</strain>
    </source>
</reference>
<dbReference type="GO" id="GO:0030238">
    <property type="term" value="P:male sex determination"/>
    <property type="evidence" value="ECO:0000315"/>
    <property type="project" value="FlyBase"/>
</dbReference>
<proteinExistence type="evidence at transcript level"/>
<dbReference type="InterPro" id="IPR036855">
    <property type="entry name" value="Znf_CCCH_sf"/>
</dbReference>
<dbReference type="PANTHER" id="PTHR45691">
    <property type="entry name" value="PROTEIN DIAPHANOUS"/>
    <property type="match status" value="1"/>
</dbReference>
<reference evidence="10" key="1">
    <citation type="journal article" date="2008" name="Insect Biochem. Mol. Biol.">
        <title>The genome of a lepidopteran model insect, the silkworm Bombyx mori.</title>
        <authorList>
            <consortium name="International Silkworm Genome Consortium"/>
        </authorList>
    </citation>
    <scope>NUCLEOTIDE SEQUENCE [LARGE SCALE GENOMIC DNA]</scope>
    <source>
        <strain evidence="10">p50T</strain>
    </source>
</reference>
<feature type="region of interest" description="Disordered" evidence="6">
    <location>
        <begin position="12"/>
        <end position="46"/>
    </location>
</feature>
<dbReference type="AlphaFoldDB" id="A0A024FSH6"/>
<dbReference type="SMR" id="A0A024FSH6"/>
<dbReference type="Gene3D" id="3.30.1370.210">
    <property type="match status" value="1"/>
</dbReference>
<evidence type="ECO:0000256" key="6">
    <source>
        <dbReference type="SAM" id="MobiDB-lite"/>
    </source>
</evidence>
<dbReference type="EMBL" id="AB840788">
    <property type="protein sequence ID" value="BAO79517.1"/>
    <property type="molecule type" value="mRNA"/>
</dbReference>
<dbReference type="GO" id="GO:0000381">
    <property type="term" value="P:regulation of alternative mRNA splicing, via spliceosome"/>
    <property type="evidence" value="ECO:0000315"/>
    <property type="project" value="FlyBase"/>
</dbReference>
<evidence type="ECO:0000256" key="3">
    <source>
        <dbReference type="ARBA" id="ARBA00022833"/>
    </source>
</evidence>
<dbReference type="EnsemblMetazoa" id="NM_001309577.1">
    <property type="protein sequence ID" value="NP_001296506.1"/>
    <property type="gene ID" value="LOC101739895"/>
</dbReference>
<dbReference type="EnsemblMetazoa" id="XM_038013699.1">
    <property type="protein sequence ID" value="XP_037869627.1"/>
    <property type="gene ID" value="LOC101739895"/>
</dbReference>
<feature type="domain" description="C3H1-type" evidence="7">
    <location>
        <begin position="79"/>
        <end position="106"/>
    </location>
</feature>
<feature type="region of interest" description="Disordered" evidence="6">
    <location>
        <begin position="177"/>
        <end position="199"/>
    </location>
</feature>
<dbReference type="GO" id="GO:0008270">
    <property type="term" value="F:zinc ion binding"/>
    <property type="evidence" value="ECO:0007669"/>
    <property type="project" value="UniProtKB-KW"/>
</dbReference>
<evidence type="ECO:0000313" key="10">
    <source>
        <dbReference type="Proteomes" id="UP000005204"/>
    </source>
</evidence>
<keyword evidence="10" id="KW-1185">Reference proteome</keyword>
<name>A0A024FSH6_BOMMO</name>
<dbReference type="EnsemblMetazoa" id="XM_038013657.1">
    <property type="protein sequence ID" value="XP_037869585.1"/>
    <property type="gene ID" value="LOC101739895"/>
</dbReference>
<dbReference type="SUPFAM" id="SSF90229">
    <property type="entry name" value="CCCH zinc finger"/>
    <property type="match status" value="1"/>
</dbReference>
<feature type="compositionally biased region" description="Pro residues" evidence="6">
    <location>
        <begin position="189"/>
        <end position="199"/>
    </location>
</feature>
<feature type="zinc finger region" description="C3H1-type" evidence="4">
    <location>
        <begin position="47"/>
        <end position="74"/>
    </location>
</feature>
<keyword evidence="1 4" id="KW-0479">Metal-binding</keyword>
<feature type="coiled-coil region" evidence="5">
    <location>
        <begin position="304"/>
        <end position="331"/>
    </location>
</feature>
<feature type="domain" description="C3H1-type" evidence="7">
    <location>
        <begin position="47"/>
        <end position="74"/>
    </location>
</feature>
<organism evidence="8">
    <name type="scientific">Bombyx mori</name>
    <name type="common">Silk moth</name>
    <dbReference type="NCBI Taxonomy" id="7091"/>
    <lineage>
        <taxon>Eukaryota</taxon>
        <taxon>Metazoa</taxon>
        <taxon>Ecdysozoa</taxon>
        <taxon>Arthropoda</taxon>
        <taxon>Hexapoda</taxon>
        <taxon>Insecta</taxon>
        <taxon>Pterygota</taxon>
        <taxon>Neoptera</taxon>
        <taxon>Endopterygota</taxon>
        <taxon>Lepidoptera</taxon>
        <taxon>Glossata</taxon>
        <taxon>Ditrysia</taxon>
        <taxon>Bombycoidea</taxon>
        <taxon>Bombycidae</taxon>
        <taxon>Bombycinae</taxon>
        <taxon>Bombyx</taxon>
    </lineage>
</organism>
<sequence length="588" mass="64810">MTSAKVATQLMNNNNAQNGRQQPISRLTAPPTDPRMKITASSSEQKKKPKELCRNFLWGTCTKGTECIHLHKLDLKVLKETVKFCRDFQNKVTCSRPGCTFLHVSDEEQKLFEKEGKIPRLLAERYAALKDSPTAKMVVEKSQKTGSMFNVGDYLTKPPPPPPPVASVAGPSIPVSHPSCSSLQSMLALPPPPPPPLPPLPKAPLPQPTKAVTITTTSTTAVASTSTQKLTPAKPVPNTTVSTTGLHILNQPPPPGFDASKPPPPLPQMNGAIKRPAFDSCKAGQRKMAKLDDANSLESDCNNCVQRELRIELYKQEMKDLEKEQENKSKMLKMKMVEHERAVAVLKANIDPEFYQWFDDYIEGVTTSTKAVLVELLKHVVSKGKLKNLKLTQSQYPLEDAVLTTLTRRRSSNLNDSTRLLKLLGLLASKERKPEARNTEINTEIRINASSVVKNTALMNSPVNGFVNRQKEVTIEANQKKIPIAVNSNHVTTTLPQAKVATPPMQPNGIVPYQLSGVSSASPFYGSTCPPATRIATAPTQSTSKQPVRMKMNMPNMPNIPNMHQNGPGFNFQYNMVMRYPQPPPPFQ</sequence>